<sequence>MSEMTVTDARSRLSEAVDTARVNHEPVYLLRRGRRVAALIDAEDLAILIAAAEDLEDLRAANAARTEMDETGEGPVPWEEVKAELGLT</sequence>
<dbReference type="KEGG" id="psey:GU243_15605"/>
<keyword evidence="4" id="KW-1185">Reference proteome</keyword>
<dbReference type="AlphaFoldDB" id="A0A6P1NPA1"/>
<dbReference type="SUPFAM" id="SSF143120">
    <property type="entry name" value="YefM-like"/>
    <property type="match status" value="1"/>
</dbReference>
<evidence type="ECO:0000256" key="2">
    <source>
        <dbReference type="RuleBase" id="RU362080"/>
    </source>
</evidence>
<protein>
    <recommendedName>
        <fullName evidence="2">Antitoxin</fullName>
    </recommendedName>
</protein>
<comment type="similarity">
    <text evidence="1 2">Belongs to the phD/YefM antitoxin family.</text>
</comment>
<dbReference type="InterPro" id="IPR036165">
    <property type="entry name" value="YefM-like_sf"/>
</dbReference>
<comment type="function">
    <text evidence="2">Antitoxin component of a type II toxin-antitoxin (TA) system.</text>
</comment>
<dbReference type="InterPro" id="IPR006442">
    <property type="entry name" value="Antitoxin_Phd/YefM"/>
</dbReference>
<dbReference type="Pfam" id="PF02604">
    <property type="entry name" value="PhdYeFM_antitox"/>
    <property type="match status" value="1"/>
</dbReference>
<evidence type="ECO:0000313" key="4">
    <source>
        <dbReference type="Proteomes" id="UP000464186"/>
    </source>
</evidence>
<organism evidence="3 4">
    <name type="scientific">Pseudarthrobacter psychrotolerans</name>
    <dbReference type="NCBI Taxonomy" id="2697569"/>
    <lineage>
        <taxon>Bacteria</taxon>
        <taxon>Bacillati</taxon>
        <taxon>Actinomycetota</taxon>
        <taxon>Actinomycetes</taxon>
        <taxon>Micrococcales</taxon>
        <taxon>Micrococcaceae</taxon>
        <taxon>Pseudarthrobacter</taxon>
    </lineage>
</organism>
<dbReference type="Gene3D" id="3.40.1620.10">
    <property type="entry name" value="YefM-like domain"/>
    <property type="match status" value="1"/>
</dbReference>
<dbReference type="PANTHER" id="PTHR33713">
    <property type="entry name" value="ANTITOXIN YAFN-RELATED"/>
    <property type="match status" value="1"/>
</dbReference>
<dbReference type="EMBL" id="CP047898">
    <property type="protein sequence ID" value="QHK20903.1"/>
    <property type="molecule type" value="Genomic_DNA"/>
</dbReference>
<dbReference type="PANTHER" id="PTHR33713:SF10">
    <property type="entry name" value="ANTITOXIN YAFN"/>
    <property type="match status" value="1"/>
</dbReference>
<proteinExistence type="inferred from homology"/>
<evidence type="ECO:0000256" key="1">
    <source>
        <dbReference type="ARBA" id="ARBA00009981"/>
    </source>
</evidence>
<accession>A0A6P1NPA1</accession>
<dbReference type="InterPro" id="IPR051405">
    <property type="entry name" value="phD/YefM_antitoxin"/>
</dbReference>
<reference evidence="3 4" key="1">
    <citation type="submission" date="2020-01" db="EMBL/GenBank/DDBJ databases">
        <title>Pseudarthrobacter psychrotolerans sp. nov., isolated from antarctic soil.</title>
        <authorList>
            <person name="Shin Y."/>
            <person name="Park W."/>
        </authorList>
    </citation>
    <scope>NUCLEOTIDE SEQUENCE [LARGE SCALE GENOMIC DNA]</scope>
    <source>
        <strain evidence="3 4">YJ56</strain>
    </source>
</reference>
<gene>
    <name evidence="3" type="ORF">GU243_15605</name>
</gene>
<dbReference type="Proteomes" id="UP000464186">
    <property type="component" value="Chromosome"/>
</dbReference>
<evidence type="ECO:0000313" key="3">
    <source>
        <dbReference type="EMBL" id="QHK20903.1"/>
    </source>
</evidence>
<dbReference type="NCBIfam" id="TIGR01552">
    <property type="entry name" value="phd_fam"/>
    <property type="match status" value="1"/>
</dbReference>
<name>A0A6P1NPA1_9MICC</name>